<keyword evidence="2" id="KW-0520">NAD</keyword>
<dbReference type="GO" id="GO:0051287">
    <property type="term" value="F:NAD binding"/>
    <property type="evidence" value="ECO:0007669"/>
    <property type="project" value="InterPro"/>
</dbReference>
<dbReference type="Pfam" id="PF03446">
    <property type="entry name" value="NAD_binding_2"/>
    <property type="match status" value="1"/>
</dbReference>
<dbReference type="InterPro" id="IPR051265">
    <property type="entry name" value="HIBADH-related_NP60_sf"/>
</dbReference>
<evidence type="ECO:0000313" key="7">
    <source>
        <dbReference type="Proteomes" id="UP000231912"/>
    </source>
</evidence>
<dbReference type="PIRSF" id="PIRSF000103">
    <property type="entry name" value="HIBADH"/>
    <property type="match status" value="1"/>
</dbReference>
<evidence type="ECO:0000256" key="3">
    <source>
        <dbReference type="PIRSR" id="PIRSR000103-1"/>
    </source>
</evidence>
<dbReference type="InterPro" id="IPR036291">
    <property type="entry name" value="NAD(P)-bd_dom_sf"/>
</dbReference>
<dbReference type="SUPFAM" id="SSF51735">
    <property type="entry name" value="NAD(P)-binding Rossmann-fold domains"/>
    <property type="match status" value="1"/>
</dbReference>
<dbReference type="InterPro" id="IPR029154">
    <property type="entry name" value="HIBADH-like_NADP-bd"/>
</dbReference>
<evidence type="ECO:0000259" key="5">
    <source>
        <dbReference type="Pfam" id="PF14833"/>
    </source>
</evidence>
<organism evidence="6 7">
    <name type="scientific">Leptospira wolffii</name>
    <dbReference type="NCBI Taxonomy" id="409998"/>
    <lineage>
        <taxon>Bacteria</taxon>
        <taxon>Pseudomonadati</taxon>
        <taxon>Spirochaetota</taxon>
        <taxon>Spirochaetia</taxon>
        <taxon>Leptospirales</taxon>
        <taxon>Leptospiraceae</taxon>
        <taxon>Leptospira</taxon>
    </lineage>
</organism>
<name>A0A2M9Z8X1_9LEPT</name>
<dbReference type="Pfam" id="PF14833">
    <property type="entry name" value="NAD_binding_11"/>
    <property type="match status" value="1"/>
</dbReference>
<protein>
    <submittedName>
        <fullName evidence="6">3-hydroxyisobutyrate dehydrogenase</fullName>
    </submittedName>
</protein>
<feature type="active site" evidence="3">
    <location>
        <position position="171"/>
    </location>
</feature>
<dbReference type="PANTHER" id="PTHR43580">
    <property type="entry name" value="OXIDOREDUCTASE GLYR1-RELATED"/>
    <property type="match status" value="1"/>
</dbReference>
<feature type="domain" description="3-hydroxyisobutyrate dehydrogenase-like NAD-binding" evidence="5">
    <location>
        <begin position="165"/>
        <end position="281"/>
    </location>
</feature>
<dbReference type="InterPro" id="IPR008927">
    <property type="entry name" value="6-PGluconate_DH-like_C_sf"/>
</dbReference>
<evidence type="ECO:0000259" key="4">
    <source>
        <dbReference type="Pfam" id="PF03446"/>
    </source>
</evidence>
<dbReference type="GO" id="GO:0050661">
    <property type="term" value="F:NADP binding"/>
    <property type="evidence" value="ECO:0007669"/>
    <property type="project" value="InterPro"/>
</dbReference>
<evidence type="ECO:0000256" key="2">
    <source>
        <dbReference type="ARBA" id="ARBA00023027"/>
    </source>
</evidence>
<dbReference type="Gene3D" id="1.10.1040.10">
    <property type="entry name" value="N-(1-d-carboxylethyl)-l-norvaline Dehydrogenase, domain 2"/>
    <property type="match status" value="1"/>
</dbReference>
<dbReference type="InterPro" id="IPR015815">
    <property type="entry name" value="HIBADH-related"/>
</dbReference>
<dbReference type="Proteomes" id="UP000231912">
    <property type="component" value="Unassembled WGS sequence"/>
</dbReference>
<dbReference type="Gene3D" id="3.40.50.720">
    <property type="entry name" value="NAD(P)-binding Rossmann-like Domain"/>
    <property type="match status" value="1"/>
</dbReference>
<dbReference type="AlphaFoldDB" id="A0A2M9Z8X1"/>
<dbReference type="RefSeq" id="WP_100759938.1">
    <property type="nucleotide sequence ID" value="NZ_NPDT01000008.1"/>
</dbReference>
<dbReference type="GO" id="GO:0016491">
    <property type="term" value="F:oxidoreductase activity"/>
    <property type="evidence" value="ECO:0007669"/>
    <property type="project" value="UniProtKB-KW"/>
</dbReference>
<reference evidence="6 7" key="1">
    <citation type="submission" date="2017-07" db="EMBL/GenBank/DDBJ databases">
        <title>Leptospira spp. isolated from tropical soils.</title>
        <authorList>
            <person name="Thibeaux R."/>
            <person name="Iraola G."/>
            <person name="Ferres I."/>
            <person name="Bierque E."/>
            <person name="Girault D."/>
            <person name="Soupe-Gilbert M.-E."/>
            <person name="Picardeau M."/>
            <person name="Goarant C."/>
        </authorList>
    </citation>
    <scope>NUCLEOTIDE SEQUENCE [LARGE SCALE GENOMIC DNA]</scope>
    <source>
        <strain evidence="6 7">FH2-C-A2</strain>
    </source>
</reference>
<gene>
    <name evidence="6" type="ORF">CH371_16975</name>
</gene>
<evidence type="ECO:0000256" key="1">
    <source>
        <dbReference type="ARBA" id="ARBA00023002"/>
    </source>
</evidence>
<keyword evidence="1" id="KW-0560">Oxidoreductase</keyword>
<dbReference type="PANTHER" id="PTHR43580:SF2">
    <property type="entry name" value="CYTOKINE-LIKE NUCLEAR FACTOR N-PAC"/>
    <property type="match status" value="1"/>
</dbReference>
<dbReference type="EMBL" id="NPDT01000008">
    <property type="protein sequence ID" value="PJZ64807.1"/>
    <property type="molecule type" value="Genomic_DNA"/>
</dbReference>
<comment type="caution">
    <text evidence="6">The sequence shown here is derived from an EMBL/GenBank/DDBJ whole genome shotgun (WGS) entry which is preliminary data.</text>
</comment>
<evidence type="ECO:0000313" key="6">
    <source>
        <dbReference type="EMBL" id="PJZ64807.1"/>
    </source>
</evidence>
<feature type="domain" description="6-phosphogluconate dehydrogenase NADP-binding" evidence="4">
    <location>
        <begin position="5"/>
        <end position="162"/>
    </location>
</feature>
<sequence length="296" mass="32154">MSAQRIAIIGTGIMGRGIADNLSRSGAQLRLFARNPEKILDMKGKNREIFGDVASASKDSDIIVLCLTEDSVVEDAVCNSGLLESDPKFVIDMGTTSPELTLKLHDIFLKRGTRFLDAPMTGSKNAARDGQILFMVGAPSQEDISEIRFVFEVCGKNVVYCGNIGDGQRAKIALNMVQAGIFQIYMEGFSLAEAQGISPEILKSILEQSAAKSGISEFKFPFVFSGNYETHFALKNMYKDLKHALASAEHSGTKLPLVSHLGEIYESGMLQGLGEKDYCSLNEVTAKIPPAKESSR</sequence>
<dbReference type="InterPro" id="IPR013328">
    <property type="entry name" value="6PGD_dom2"/>
</dbReference>
<accession>A0A2M9Z8X1</accession>
<proteinExistence type="predicted"/>
<dbReference type="InterPro" id="IPR006115">
    <property type="entry name" value="6PGDH_NADP-bd"/>
</dbReference>
<dbReference type="SUPFAM" id="SSF48179">
    <property type="entry name" value="6-phosphogluconate dehydrogenase C-terminal domain-like"/>
    <property type="match status" value="1"/>
</dbReference>